<evidence type="ECO:0000256" key="5">
    <source>
        <dbReference type="ARBA" id="ARBA00023180"/>
    </source>
</evidence>
<keyword evidence="2" id="KW-1003">Cell membrane</keyword>
<evidence type="ECO:0000256" key="4">
    <source>
        <dbReference type="ARBA" id="ARBA00023136"/>
    </source>
</evidence>
<keyword evidence="5" id="KW-0325">Glycoprotein</keyword>
<protein>
    <recommendedName>
        <fullName evidence="6">UPAR/Ly6 domain-containing protein</fullName>
    </recommendedName>
</protein>
<dbReference type="Pfam" id="PF00021">
    <property type="entry name" value="UPAR_LY6"/>
    <property type="match status" value="2"/>
</dbReference>
<comment type="subcellular location">
    <subcellularLocation>
        <location evidence="1">Cell membrane</location>
    </subcellularLocation>
</comment>
<dbReference type="InterPro" id="IPR051899">
    <property type="entry name" value="Fert-Immune_med_protein"/>
</dbReference>
<dbReference type="CDD" id="cd23622">
    <property type="entry name" value="TFP_LU_ECD_TEX101_rpt1"/>
    <property type="match status" value="1"/>
</dbReference>
<dbReference type="GO" id="GO:0044853">
    <property type="term" value="C:plasma membrane raft"/>
    <property type="evidence" value="ECO:0007669"/>
    <property type="project" value="TreeGrafter"/>
</dbReference>
<dbReference type="EMBL" id="JBBHLL010000678">
    <property type="protein sequence ID" value="KAK7798599.1"/>
    <property type="molecule type" value="Genomic_DNA"/>
</dbReference>
<evidence type="ECO:0000313" key="8">
    <source>
        <dbReference type="Proteomes" id="UP001488838"/>
    </source>
</evidence>
<keyword evidence="8" id="KW-1185">Reference proteome</keyword>
<reference evidence="7 8" key="1">
    <citation type="journal article" date="2023" name="bioRxiv">
        <title>Conserved and derived expression patterns and positive selection on dental genes reveal complex evolutionary context of ever-growing rodent molars.</title>
        <authorList>
            <person name="Calamari Z.T."/>
            <person name="Song A."/>
            <person name="Cohen E."/>
            <person name="Akter M."/>
            <person name="Roy R.D."/>
            <person name="Hallikas O."/>
            <person name="Christensen M.M."/>
            <person name="Li P."/>
            <person name="Marangoni P."/>
            <person name="Jernvall J."/>
            <person name="Klein O.D."/>
        </authorList>
    </citation>
    <scope>NUCLEOTIDE SEQUENCE [LARGE SCALE GENOMIC DNA]</scope>
    <source>
        <strain evidence="7">V071</strain>
    </source>
</reference>
<dbReference type="PANTHER" id="PTHR16529:SF3">
    <property type="entry name" value="TESTIS-EXPRESSED PROTEIN 101"/>
    <property type="match status" value="1"/>
</dbReference>
<feature type="domain" description="UPAR/Ly6" evidence="6">
    <location>
        <begin position="84"/>
        <end position="154"/>
    </location>
</feature>
<dbReference type="CDD" id="cd23634">
    <property type="entry name" value="TFP_LU_ECD_TEX101_rpt2"/>
    <property type="match status" value="1"/>
</dbReference>
<feature type="domain" description="UPAR/Ly6" evidence="6">
    <location>
        <begin position="176"/>
        <end position="252"/>
    </location>
</feature>
<sequence>MESPDQLFPASEKPWQPAASSTYCSSSCWELPTGLVCLCDLGETTVSTESGFIVGRVVQNLRCIVSRVRRLEDDPGRTFNWTSKTEKVESCNSGELCQETVLLIKAEGTKTAVLASKGCATQETESVTLIQYTPPPGLIALSFSNYCNSTLCNNSSNISVFWKPPDTTVTSSMPGNLRCPTCVALGSCPSAPSLPCANSTTQCYQGKLELSGGGMNSIVHVKGCTTAIGCRLMASMTSVGPMVVKETCSYYSFLQPRKAEGRSRASWMLSSLWVLELLLPTLLVVCVVRVTGERKPKNDFQKGVFPFHHAPDPNSTSSKKFPWKVGQSLGCLCNKIQFEVRQNWIGTVGCNTPYGHEMTQADAIWTALLKDPTVNPDCSTTIDS</sequence>
<dbReference type="PANTHER" id="PTHR16529">
    <property type="entry name" value="CD177 ANTIGEN"/>
    <property type="match status" value="1"/>
</dbReference>
<keyword evidence="4" id="KW-0472">Membrane</keyword>
<comment type="caution">
    <text evidence="7">The sequence shown here is derived from an EMBL/GenBank/DDBJ whole genome shotgun (WGS) entry which is preliminary data.</text>
</comment>
<dbReference type="GO" id="GO:1901317">
    <property type="term" value="P:regulation of flagellated sperm motility"/>
    <property type="evidence" value="ECO:0007669"/>
    <property type="project" value="TreeGrafter"/>
</dbReference>
<evidence type="ECO:0000256" key="1">
    <source>
        <dbReference type="ARBA" id="ARBA00004236"/>
    </source>
</evidence>
<evidence type="ECO:0000256" key="2">
    <source>
        <dbReference type="ARBA" id="ARBA00022475"/>
    </source>
</evidence>
<evidence type="ECO:0000256" key="3">
    <source>
        <dbReference type="ARBA" id="ARBA00022729"/>
    </source>
</evidence>
<proteinExistence type="predicted"/>
<dbReference type="GO" id="GO:0007339">
    <property type="term" value="P:binding of sperm to zona pellucida"/>
    <property type="evidence" value="ECO:0007669"/>
    <property type="project" value="TreeGrafter"/>
</dbReference>
<keyword evidence="3" id="KW-0732">Signal</keyword>
<evidence type="ECO:0000313" key="7">
    <source>
        <dbReference type="EMBL" id="KAK7798599.1"/>
    </source>
</evidence>
<gene>
    <name evidence="7" type="ORF">U0070_024748</name>
</gene>
<dbReference type="Proteomes" id="UP001488838">
    <property type="component" value="Unassembled WGS sequence"/>
</dbReference>
<evidence type="ECO:0000259" key="6">
    <source>
        <dbReference type="Pfam" id="PF00021"/>
    </source>
</evidence>
<name>A0AAW0H9Y0_MYOGA</name>
<dbReference type="InterPro" id="IPR016054">
    <property type="entry name" value="LY6_UPA_recep-like"/>
</dbReference>
<accession>A0AAW0H9Y0</accession>
<dbReference type="AlphaFoldDB" id="A0AAW0H9Y0"/>
<organism evidence="7 8">
    <name type="scientific">Myodes glareolus</name>
    <name type="common">Bank vole</name>
    <name type="synonym">Clethrionomys glareolus</name>
    <dbReference type="NCBI Taxonomy" id="447135"/>
    <lineage>
        <taxon>Eukaryota</taxon>
        <taxon>Metazoa</taxon>
        <taxon>Chordata</taxon>
        <taxon>Craniata</taxon>
        <taxon>Vertebrata</taxon>
        <taxon>Euteleostomi</taxon>
        <taxon>Mammalia</taxon>
        <taxon>Eutheria</taxon>
        <taxon>Euarchontoglires</taxon>
        <taxon>Glires</taxon>
        <taxon>Rodentia</taxon>
        <taxon>Myomorpha</taxon>
        <taxon>Muroidea</taxon>
        <taxon>Cricetidae</taxon>
        <taxon>Arvicolinae</taxon>
        <taxon>Myodes</taxon>
    </lineage>
</organism>